<organism evidence="1 2">
    <name type="scientific">Pangasianodon gigas</name>
    <name type="common">Mekong giant catfish</name>
    <name type="synonym">Pangasius gigas</name>
    <dbReference type="NCBI Taxonomy" id="30993"/>
    <lineage>
        <taxon>Eukaryota</taxon>
        <taxon>Metazoa</taxon>
        <taxon>Chordata</taxon>
        <taxon>Craniata</taxon>
        <taxon>Vertebrata</taxon>
        <taxon>Euteleostomi</taxon>
        <taxon>Actinopterygii</taxon>
        <taxon>Neopterygii</taxon>
        <taxon>Teleostei</taxon>
        <taxon>Ostariophysi</taxon>
        <taxon>Siluriformes</taxon>
        <taxon>Pangasiidae</taxon>
        <taxon>Pangasianodon</taxon>
    </lineage>
</organism>
<evidence type="ECO:0000313" key="2">
    <source>
        <dbReference type="Proteomes" id="UP000829447"/>
    </source>
</evidence>
<evidence type="ECO:0000313" key="1">
    <source>
        <dbReference type="EMBL" id="MCI4389201.1"/>
    </source>
</evidence>
<name>A0ACC5XD51_PANGG</name>
<reference evidence="1 2" key="1">
    <citation type="journal article" date="2022" name="bioRxiv">
        <title>An ancient truncated duplication of the anti-Mullerian hormone receptor type 2 gene is a potential conserved master sex determinant in the Pangasiidae catfish family.</title>
        <authorList>
            <person name="Wen M."/>
            <person name="Pan Q."/>
            <person name="Jouanno E."/>
            <person name="Montfort J."/>
            <person name="Zahm M."/>
            <person name="Cabau C."/>
            <person name="Klopp C."/>
            <person name="Iampietro C."/>
            <person name="Roques C."/>
            <person name="Bouchez O."/>
            <person name="Castinel A."/>
            <person name="Donnadieu C."/>
            <person name="Parrinello H."/>
            <person name="Poncet C."/>
            <person name="Belmonte E."/>
            <person name="Gautier V."/>
            <person name="Avarre J.-C."/>
            <person name="Dugue R."/>
            <person name="Gustiano R."/>
            <person name="Ha T.T.T."/>
            <person name="Campet M."/>
            <person name="Sriphairoj K."/>
            <person name="Ribolli J."/>
            <person name="de Almeida F.L."/>
            <person name="Desvignes T."/>
            <person name="Postlethwait J.H."/>
            <person name="Bucao C.F."/>
            <person name="Robinson-Rechavi M."/>
            <person name="Bobe J."/>
            <person name="Herpin A."/>
            <person name="Guiguen Y."/>
        </authorList>
    </citation>
    <scope>NUCLEOTIDE SEQUENCE [LARGE SCALE GENOMIC DNA]</scope>
    <source>
        <strain evidence="1">YG-Dec2019</strain>
    </source>
</reference>
<dbReference type="EMBL" id="CM040472">
    <property type="protein sequence ID" value="MCI4389201.1"/>
    <property type="molecule type" value="Genomic_DNA"/>
</dbReference>
<sequence>MVLQGTAVSGERLSQFSPGNVAGLGGSRPLLRPSQQLAHFPHVGSPPQGTQLTASITPEVSLERLIPLVSFLAAWKLLPNVSHWVLRTVERGYRIQFGSPPPRFSGVLPTVVGPEQALVLEQEVHTLLRKEAIEVVPPHDRESGFYSRYFIVPKKGGGLRPILDLRQLNLSVARLKFRMLTVTQVVSQISWYYIVVVPGSLTSSGKCENPDEMELDELLEVSKVPPPRHRHRRSYTEIPRPYVAAKLEYLPETFMLGDEQNYNGFYNRPVPSNQPYQCFIMAEMKEQHLPNGNEKQLPHFVDPNIA</sequence>
<comment type="caution">
    <text evidence="1">The sequence shown here is derived from an EMBL/GenBank/DDBJ whole genome shotgun (WGS) entry which is preliminary data.</text>
</comment>
<protein>
    <submittedName>
        <fullName evidence="1">Uncharacterized protein</fullName>
    </submittedName>
</protein>
<keyword evidence="2" id="KW-1185">Reference proteome</keyword>
<dbReference type="Proteomes" id="UP000829447">
    <property type="component" value="Linkage Group LG19"/>
</dbReference>
<proteinExistence type="predicted"/>
<accession>A0ACC5XD51</accession>
<gene>
    <name evidence="1" type="ORF">PGIGA_G00095130</name>
</gene>